<dbReference type="EMBL" id="VIWZ01000001">
    <property type="protein sequence ID" value="TWG18398.1"/>
    <property type="molecule type" value="Genomic_DNA"/>
</dbReference>
<name>A0A561W3G9_9ACTN</name>
<protein>
    <submittedName>
        <fullName evidence="2">Helix-hairpin-helix protein</fullName>
    </submittedName>
</protein>
<comment type="caution">
    <text evidence="2">The sequence shown here is derived from an EMBL/GenBank/DDBJ whole genome shotgun (WGS) entry which is preliminary data.</text>
</comment>
<organism evidence="2 3">
    <name type="scientific">Micromonospora taraxaci</name>
    <dbReference type="NCBI Taxonomy" id="1316803"/>
    <lineage>
        <taxon>Bacteria</taxon>
        <taxon>Bacillati</taxon>
        <taxon>Actinomycetota</taxon>
        <taxon>Actinomycetes</taxon>
        <taxon>Micromonosporales</taxon>
        <taxon>Micromonosporaceae</taxon>
        <taxon>Micromonospora</taxon>
    </lineage>
</organism>
<gene>
    <name evidence="2" type="ORF">FHU34_113744</name>
</gene>
<reference evidence="2 3" key="1">
    <citation type="submission" date="2019-06" db="EMBL/GenBank/DDBJ databases">
        <title>Sequencing the genomes of 1000 actinobacteria strains.</title>
        <authorList>
            <person name="Klenk H.-P."/>
        </authorList>
    </citation>
    <scope>NUCLEOTIDE SEQUENCE [LARGE SCALE GENOMIC DNA]</scope>
    <source>
        <strain evidence="2 3">DSM 45885</strain>
    </source>
</reference>
<accession>A0A561W3G9</accession>
<evidence type="ECO:0000256" key="1">
    <source>
        <dbReference type="SAM" id="MobiDB-lite"/>
    </source>
</evidence>
<dbReference type="Proteomes" id="UP000317685">
    <property type="component" value="Unassembled WGS sequence"/>
</dbReference>
<feature type="region of interest" description="Disordered" evidence="1">
    <location>
        <begin position="1"/>
        <end position="20"/>
    </location>
</feature>
<evidence type="ECO:0000313" key="3">
    <source>
        <dbReference type="Proteomes" id="UP000317685"/>
    </source>
</evidence>
<dbReference type="Gene3D" id="1.10.150.20">
    <property type="entry name" value="5' to 3' exonuclease, C-terminal subdomain"/>
    <property type="match status" value="1"/>
</dbReference>
<evidence type="ECO:0000313" key="2">
    <source>
        <dbReference type="EMBL" id="TWG18398.1"/>
    </source>
</evidence>
<sequence>MALPAKSRAPGPAADPTRLPVTHSQALTRSAARMNGTPPVRLAGLSSRMTSSLDALPKIGAPATRALHGAGYTTLRQLADVPRADLARLHGMGDKALGILQAALEEHQLSLG</sequence>
<keyword evidence="3" id="KW-1185">Reference proteome</keyword>
<dbReference type="SUPFAM" id="SSF47789">
    <property type="entry name" value="C-terminal domain of RNA polymerase alpha subunit"/>
    <property type="match status" value="1"/>
</dbReference>
<proteinExistence type="predicted"/>
<dbReference type="AlphaFoldDB" id="A0A561W3G9"/>